<accession>A0A8J7K3P5</accession>
<keyword evidence="2" id="KW-1185">Reference proteome</keyword>
<sequence>MTTVTTQEIAQFRSTFANYPQAMQALDLIEDCDGDLEDATMTLAIKVGQQPEIDNSEWLDNLARKWRAVICQQELRGDLLEGSVDKLMEEIQKIPTFPTILATPVLIYVFKQGIPDFCRPLDFIIE</sequence>
<dbReference type="AlphaFoldDB" id="A0A8J7K3P5"/>
<evidence type="ECO:0000313" key="1">
    <source>
        <dbReference type="EMBL" id="MBE9215941.1"/>
    </source>
</evidence>
<proteinExistence type="predicted"/>
<dbReference type="RefSeq" id="WP_193924242.1">
    <property type="nucleotide sequence ID" value="NZ_JADEWL010000127.1"/>
</dbReference>
<reference evidence="1" key="1">
    <citation type="submission" date="2020-10" db="EMBL/GenBank/DDBJ databases">
        <authorList>
            <person name="Castelo-Branco R."/>
            <person name="Eusebio N."/>
            <person name="Adriana R."/>
            <person name="Vieira A."/>
            <person name="Brugerolle De Fraissinette N."/>
            <person name="Rezende De Castro R."/>
            <person name="Schneider M.P."/>
            <person name="Vasconcelos V."/>
            <person name="Leao P.N."/>
        </authorList>
    </citation>
    <scope>NUCLEOTIDE SEQUENCE</scope>
    <source>
        <strain evidence="1">LEGE 06105</strain>
    </source>
</reference>
<dbReference type="EMBL" id="JADEWL010000127">
    <property type="protein sequence ID" value="MBE9215941.1"/>
    <property type="molecule type" value="Genomic_DNA"/>
</dbReference>
<organism evidence="1 2">
    <name type="scientific">Plectonema cf. radiosum LEGE 06105</name>
    <dbReference type="NCBI Taxonomy" id="945769"/>
    <lineage>
        <taxon>Bacteria</taxon>
        <taxon>Bacillati</taxon>
        <taxon>Cyanobacteriota</taxon>
        <taxon>Cyanophyceae</taxon>
        <taxon>Oscillatoriophycideae</taxon>
        <taxon>Oscillatoriales</taxon>
        <taxon>Microcoleaceae</taxon>
        <taxon>Plectonema</taxon>
    </lineage>
</organism>
<protein>
    <submittedName>
        <fullName evidence="1">Uncharacterized protein</fullName>
    </submittedName>
</protein>
<name>A0A8J7K3P5_9CYAN</name>
<comment type="caution">
    <text evidence="1">The sequence shown here is derived from an EMBL/GenBank/DDBJ whole genome shotgun (WGS) entry which is preliminary data.</text>
</comment>
<evidence type="ECO:0000313" key="2">
    <source>
        <dbReference type="Proteomes" id="UP000620559"/>
    </source>
</evidence>
<dbReference type="Proteomes" id="UP000620559">
    <property type="component" value="Unassembled WGS sequence"/>
</dbReference>
<gene>
    <name evidence="1" type="ORF">IQ247_25310</name>
</gene>